<dbReference type="InterPro" id="IPR010982">
    <property type="entry name" value="Lambda_DNA-bd_dom_sf"/>
</dbReference>
<proteinExistence type="predicted"/>
<keyword evidence="3" id="KW-0804">Transcription</keyword>
<gene>
    <name evidence="6" type="ORF">HEB94_004276</name>
</gene>
<feature type="domain" description="HTH lacI-type" evidence="5">
    <location>
        <begin position="17"/>
        <end position="72"/>
    </location>
</feature>
<dbReference type="AlphaFoldDB" id="A0A927RL53"/>
<feature type="compositionally biased region" description="Basic and acidic residues" evidence="4">
    <location>
        <begin position="367"/>
        <end position="391"/>
    </location>
</feature>
<dbReference type="GO" id="GO:0003700">
    <property type="term" value="F:DNA-binding transcription factor activity"/>
    <property type="evidence" value="ECO:0007669"/>
    <property type="project" value="TreeGrafter"/>
</dbReference>
<keyword evidence="1" id="KW-0805">Transcription regulation</keyword>
<feature type="region of interest" description="Disordered" evidence="4">
    <location>
        <begin position="346"/>
        <end position="409"/>
    </location>
</feature>
<protein>
    <submittedName>
        <fullName evidence="6">DNA-binding LacI/PurR family transcriptional regulator</fullName>
    </submittedName>
</protein>
<dbReference type="CDD" id="cd01392">
    <property type="entry name" value="HTH_LacI"/>
    <property type="match status" value="1"/>
</dbReference>
<feature type="compositionally biased region" description="Basic residues" evidence="4">
    <location>
        <begin position="400"/>
        <end position="409"/>
    </location>
</feature>
<evidence type="ECO:0000313" key="6">
    <source>
        <dbReference type="EMBL" id="MBE1607428.1"/>
    </source>
</evidence>
<dbReference type="Pfam" id="PF13377">
    <property type="entry name" value="Peripla_BP_3"/>
    <property type="match status" value="1"/>
</dbReference>
<sequence>MNREPARTGGVVDGAKVSLHDVAARAGVSPSTVSNVLNGRLGRMRPSTRDRVRQAVRDLGYVPNQLARQFRTGQVRTIGLIVPSVANPFWGLVARRVEQAASERGYQVLLCNSERDPGREARYAETLLDSGVRGLIFGSSPLSFDHLATFRSRGLQIVAFDRSLAGAGAPVVGSVEIDNVLAARLAISHLTGLGHRRIGFLSGPIRTVSRRARLAGYQEALAAAGIEHDPALVWEGTSVATFGDADGAELGRTGAHHLLSMPDRPSALFTINDMYALGAYAGAGDLGLRVPDDVSVLGFDDLPVLAEVAMPPLTTVRQPVPSMMRFATSQLIGRLEGEMTGEPRHLTATPELVVRQSTAPPSPAGRTENRREPSRGERQNRADRTGRDDTTRAPSIPRVVRGRRPGRGV</sequence>
<comment type="caution">
    <text evidence="6">The sequence shown here is derived from an EMBL/GenBank/DDBJ whole genome shotgun (WGS) entry which is preliminary data.</text>
</comment>
<dbReference type="Pfam" id="PF00356">
    <property type="entry name" value="LacI"/>
    <property type="match status" value="1"/>
</dbReference>
<dbReference type="SMART" id="SM00354">
    <property type="entry name" value="HTH_LACI"/>
    <property type="match status" value="1"/>
</dbReference>
<accession>A0A927RL53</accession>
<dbReference type="InterPro" id="IPR000843">
    <property type="entry name" value="HTH_LacI"/>
</dbReference>
<name>A0A927RL53_9ACTN</name>
<dbReference type="SUPFAM" id="SSF53822">
    <property type="entry name" value="Periplasmic binding protein-like I"/>
    <property type="match status" value="1"/>
</dbReference>
<dbReference type="Gene3D" id="1.10.260.40">
    <property type="entry name" value="lambda repressor-like DNA-binding domains"/>
    <property type="match status" value="1"/>
</dbReference>
<evidence type="ECO:0000256" key="3">
    <source>
        <dbReference type="ARBA" id="ARBA00023163"/>
    </source>
</evidence>
<dbReference type="CDD" id="cd06293">
    <property type="entry name" value="PBP1_LacI-like"/>
    <property type="match status" value="1"/>
</dbReference>
<dbReference type="PANTHER" id="PTHR30146">
    <property type="entry name" value="LACI-RELATED TRANSCRIPTIONAL REPRESSOR"/>
    <property type="match status" value="1"/>
</dbReference>
<organism evidence="6 7">
    <name type="scientific">Actinopolymorpha pittospori</name>
    <dbReference type="NCBI Taxonomy" id="648752"/>
    <lineage>
        <taxon>Bacteria</taxon>
        <taxon>Bacillati</taxon>
        <taxon>Actinomycetota</taxon>
        <taxon>Actinomycetes</taxon>
        <taxon>Propionibacteriales</taxon>
        <taxon>Actinopolymorphaceae</taxon>
        <taxon>Actinopolymorpha</taxon>
    </lineage>
</organism>
<dbReference type="Proteomes" id="UP000638648">
    <property type="component" value="Unassembled WGS sequence"/>
</dbReference>
<dbReference type="PROSITE" id="PS50932">
    <property type="entry name" value="HTH_LACI_2"/>
    <property type="match status" value="1"/>
</dbReference>
<dbReference type="InterPro" id="IPR046335">
    <property type="entry name" value="LacI/GalR-like_sensor"/>
</dbReference>
<dbReference type="EMBL" id="JADBEM010000001">
    <property type="protein sequence ID" value="MBE1607428.1"/>
    <property type="molecule type" value="Genomic_DNA"/>
</dbReference>
<evidence type="ECO:0000313" key="7">
    <source>
        <dbReference type="Proteomes" id="UP000638648"/>
    </source>
</evidence>
<reference evidence="6" key="1">
    <citation type="submission" date="2020-10" db="EMBL/GenBank/DDBJ databases">
        <title>Sequencing the genomes of 1000 actinobacteria strains.</title>
        <authorList>
            <person name="Klenk H.-P."/>
        </authorList>
    </citation>
    <scope>NUCLEOTIDE SEQUENCE</scope>
    <source>
        <strain evidence="6">DSM 45354</strain>
    </source>
</reference>
<evidence type="ECO:0000256" key="1">
    <source>
        <dbReference type="ARBA" id="ARBA00023015"/>
    </source>
</evidence>
<dbReference type="RefSeq" id="WP_192751381.1">
    <property type="nucleotide sequence ID" value="NZ_JADBEM010000001.1"/>
</dbReference>
<keyword evidence="2 6" id="KW-0238">DNA-binding</keyword>
<dbReference type="PANTHER" id="PTHR30146:SF147">
    <property type="entry name" value="HTH-TYPE TRANSCRIPTIONAL REGULATOR DEGA"/>
    <property type="match status" value="1"/>
</dbReference>
<dbReference type="GO" id="GO:0000976">
    <property type="term" value="F:transcription cis-regulatory region binding"/>
    <property type="evidence" value="ECO:0007669"/>
    <property type="project" value="TreeGrafter"/>
</dbReference>
<keyword evidence="7" id="KW-1185">Reference proteome</keyword>
<evidence type="ECO:0000256" key="2">
    <source>
        <dbReference type="ARBA" id="ARBA00023125"/>
    </source>
</evidence>
<dbReference type="PROSITE" id="PS00356">
    <property type="entry name" value="HTH_LACI_1"/>
    <property type="match status" value="1"/>
</dbReference>
<dbReference type="Gene3D" id="3.40.50.2300">
    <property type="match status" value="2"/>
</dbReference>
<evidence type="ECO:0000256" key="4">
    <source>
        <dbReference type="SAM" id="MobiDB-lite"/>
    </source>
</evidence>
<dbReference type="InterPro" id="IPR028082">
    <property type="entry name" value="Peripla_BP_I"/>
</dbReference>
<dbReference type="SUPFAM" id="SSF47413">
    <property type="entry name" value="lambda repressor-like DNA-binding domains"/>
    <property type="match status" value="1"/>
</dbReference>
<evidence type="ECO:0000259" key="5">
    <source>
        <dbReference type="PROSITE" id="PS50932"/>
    </source>
</evidence>